<dbReference type="SUPFAM" id="SSF53756">
    <property type="entry name" value="UDP-Glycosyltransferase/glycogen phosphorylase"/>
    <property type="match status" value="1"/>
</dbReference>
<dbReference type="Proteomes" id="UP001165060">
    <property type="component" value="Unassembled WGS sequence"/>
</dbReference>
<feature type="non-terminal residue" evidence="4">
    <location>
        <position position="1"/>
    </location>
</feature>
<evidence type="ECO:0000256" key="1">
    <source>
        <dbReference type="ARBA" id="ARBA00022676"/>
    </source>
</evidence>
<protein>
    <recommendedName>
        <fullName evidence="3">Glycosyl transferase family 1 domain-containing protein</fullName>
    </recommendedName>
</protein>
<organism evidence="4 5">
    <name type="scientific">Tetraparma gracilis</name>
    <dbReference type="NCBI Taxonomy" id="2962635"/>
    <lineage>
        <taxon>Eukaryota</taxon>
        <taxon>Sar</taxon>
        <taxon>Stramenopiles</taxon>
        <taxon>Ochrophyta</taxon>
        <taxon>Bolidophyceae</taxon>
        <taxon>Parmales</taxon>
        <taxon>Triparmaceae</taxon>
        <taxon>Tetraparma</taxon>
    </lineage>
</organism>
<keyword evidence="1" id="KW-0328">Glycosyltransferase</keyword>
<feature type="transmembrane region" description="Helical" evidence="2">
    <location>
        <begin position="187"/>
        <end position="207"/>
    </location>
</feature>
<dbReference type="InterPro" id="IPR001296">
    <property type="entry name" value="Glyco_trans_1"/>
</dbReference>
<keyword evidence="2" id="KW-0812">Transmembrane</keyword>
<keyword evidence="5" id="KW-1185">Reference proteome</keyword>
<accession>A0ABQ6MYW9</accession>
<evidence type="ECO:0000256" key="2">
    <source>
        <dbReference type="SAM" id="Phobius"/>
    </source>
</evidence>
<evidence type="ECO:0000313" key="4">
    <source>
        <dbReference type="EMBL" id="GMI35603.1"/>
    </source>
</evidence>
<dbReference type="Gene3D" id="3.40.50.2000">
    <property type="entry name" value="Glycogen Phosphorylase B"/>
    <property type="match status" value="1"/>
</dbReference>
<dbReference type="EMBL" id="BRYB01004716">
    <property type="protein sequence ID" value="GMI35603.1"/>
    <property type="molecule type" value="Genomic_DNA"/>
</dbReference>
<feature type="domain" description="Glycosyl transferase family 1" evidence="3">
    <location>
        <begin position="3"/>
        <end position="92"/>
    </location>
</feature>
<sequence>ICRTHPDVNFVIAGDGNKLLLLTEMVERNLLSERVTLLGGLPNSAVPALLRDADIMLNTSLTESFCIAVLEAACCGCVVVSSDVGGVREVFCGTDIEREGGVFYADVSGEGMERGVGEAVGKVREMRKGGGEAVARTKAGWHADLAEKYTWGNVALKTEAVYRECVAECRPRTLPEHVRRWAEGRSLVAGAVAVAFGLWVWAFVAAVERWGGEVQPAWNVRERELLRRKKNK</sequence>
<keyword evidence="2" id="KW-0472">Membrane</keyword>
<keyword evidence="2" id="KW-1133">Transmembrane helix</keyword>
<dbReference type="PANTHER" id="PTHR45871:SF1">
    <property type="entry name" value="PHOSPHATIDYLINOSITOL N-ACETYLGLUCOSAMINYLTRANSFERASE SUBUNIT A"/>
    <property type="match status" value="1"/>
</dbReference>
<gene>
    <name evidence="4" type="ORF">TeGR_g11350</name>
</gene>
<evidence type="ECO:0000313" key="5">
    <source>
        <dbReference type="Proteomes" id="UP001165060"/>
    </source>
</evidence>
<dbReference type="Pfam" id="PF00534">
    <property type="entry name" value="Glycos_transf_1"/>
    <property type="match status" value="1"/>
</dbReference>
<keyword evidence="1" id="KW-0808">Transferase</keyword>
<comment type="caution">
    <text evidence="4">The sequence shown here is derived from an EMBL/GenBank/DDBJ whole genome shotgun (WGS) entry which is preliminary data.</text>
</comment>
<reference evidence="4 5" key="1">
    <citation type="journal article" date="2023" name="Commun. Biol.">
        <title>Genome analysis of Parmales, the sister group of diatoms, reveals the evolutionary specialization of diatoms from phago-mixotrophs to photoautotrophs.</title>
        <authorList>
            <person name="Ban H."/>
            <person name="Sato S."/>
            <person name="Yoshikawa S."/>
            <person name="Yamada K."/>
            <person name="Nakamura Y."/>
            <person name="Ichinomiya M."/>
            <person name="Sato N."/>
            <person name="Blanc-Mathieu R."/>
            <person name="Endo H."/>
            <person name="Kuwata A."/>
            <person name="Ogata H."/>
        </authorList>
    </citation>
    <scope>NUCLEOTIDE SEQUENCE [LARGE SCALE GENOMIC DNA]</scope>
</reference>
<evidence type="ECO:0000259" key="3">
    <source>
        <dbReference type="Pfam" id="PF00534"/>
    </source>
</evidence>
<name>A0ABQ6MYW9_9STRA</name>
<dbReference type="PANTHER" id="PTHR45871">
    <property type="entry name" value="N-ACETYLGLUCOSAMINYL-PHOSPHATIDYLINOSITOL BIOSYNTHETIC PROTEIN"/>
    <property type="match status" value="1"/>
</dbReference>
<proteinExistence type="predicted"/>